<dbReference type="InterPro" id="IPR015943">
    <property type="entry name" value="WD40/YVTN_repeat-like_dom_sf"/>
</dbReference>
<dbReference type="EMBL" id="CAJVQA010006332">
    <property type="protein sequence ID" value="CAG8638652.1"/>
    <property type="molecule type" value="Genomic_DNA"/>
</dbReference>
<dbReference type="Proteomes" id="UP000789759">
    <property type="component" value="Unassembled WGS sequence"/>
</dbReference>
<evidence type="ECO:0000313" key="5">
    <source>
        <dbReference type="Proteomes" id="UP000789759"/>
    </source>
</evidence>
<organism evidence="4 5">
    <name type="scientific">Cetraspora pellucida</name>
    <dbReference type="NCBI Taxonomy" id="1433469"/>
    <lineage>
        <taxon>Eukaryota</taxon>
        <taxon>Fungi</taxon>
        <taxon>Fungi incertae sedis</taxon>
        <taxon>Mucoromycota</taxon>
        <taxon>Glomeromycotina</taxon>
        <taxon>Glomeromycetes</taxon>
        <taxon>Diversisporales</taxon>
        <taxon>Gigasporaceae</taxon>
        <taxon>Cetraspora</taxon>
    </lineage>
</organism>
<keyword evidence="1 3" id="KW-0853">WD repeat</keyword>
<comment type="caution">
    <text evidence="4">The sequence shown here is derived from an EMBL/GenBank/DDBJ whole genome shotgun (WGS) entry which is preliminary data.</text>
</comment>
<evidence type="ECO:0000256" key="1">
    <source>
        <dbReference type="ARBA" id="ARBA00022574"/>
    </source>
</evidence>
<dbReference type="PROSITE" id="PS50294">
    <property type="entry name" value="WD_REPEATS_REGION"/>
    <property type="match status" value="1"/>
</dbReference>
<gene>
    <name evidence="4" type="ORF">CPELLU_LOCUS8743</name>
</gene>
<dbReference type="PROSITE" id="PS00678">
    <property type="entry name" value="WD_REPEATS_1"/>
    <property type="match status" value="1"/>
</dbReference>
<dbReference type="SUPFAM" id="SSF50978">
    <property type="entry name" value="WD40 repeat-like"/>
    <property type="match status" value="1"/>
</dbReference>
<dbReference type="Gene3D" id="2.130.10.10">
    <property type="entry name" value="YVTN repeat-like/Quinoprotein amine dehydrogenase"/>
    <property type="match status" value="1"/>
</dbReference>
<dbReference type="PANTHER" id="PTHR22847:SF637">
    <property type="entry name" value="WD REPEAT DOMAIN 5B"/>
    <property type="match status" value="1"/>
</dbReference>
<keyword evidence="5" id="KW-1185">Reference proteome</keyword>
<proteinExistence type="predicted"/>
<keyword evidence="2" id="KW-0677">Repeat</keyword>
<dbReference type="PROSITE" id="PS50082">
    <property type="entry name" value="WD_REPEATS_2"/>
    <property type="match status" value="2"/>
</dbReference>
<dbReference type="GO" id="GO:0042393">
    <property type="term" value="F:histone binding"/>
    <property type="evidence" value="ECO:0007669"/>
    <property type="project" value="TreeGrafter"/>
</dbReference>
<feature type="repeat" description="WD" evidence="3">
    <location>
        <begin position="531"/>
        <end position="565"/>
    </location>
</feature>
<sequence length="869" mass="98131">MEGISVDIDVNTVRNHYNSSGPMDLKPIVHNAKLQLNELSEIYKKYLLYKSDPVRSAIYEFSWDKCLEKLNEYVVQIKRLGSDFEIPSELRNSKLSTFVKKYSNFININNSNTISRDASQLSMPGQLMQVKYFGDIGMVLDHNDVPSRDNIISTNRVNDTRENHNSSLPDLMILDENDMPFTKYSASQSFKKAKKSCAKLTNNQCLTNQCIQSRIYSGTVNKACIVPMKRPAATVLKRYTFVRTKSPLRVLDKKSRGEKCQSQFELFDEDKNILPECFASGSKSNPISLVSSDEEDDITLTNGPPVHAVVTQELVQPLVVESHKRIDTLNLEAQKLDIVVNPHEAVNQNFSTQNIKKSTRKSEFEVQSISPQDIEIKALYFKHDKEQDIAKKLLFEKRDYKIKTAMKQEVYLDGPSYDIDNVLTVISYMALNDIFDKSLTFSSSESQIVHKLNQLKSYDFKCGSGDVNEIALNYSNPSEPIIAMGYIANADPNYNFPGNLQFLDVKQGAVYNLWGHIEEDSISKLDVWTTVTDVKISPDGKFIFSASTDASIKVWRTGDAKSYLKPFNTKVCQSKIHRLSVCERPTYGTKYQFASCEDSGLVQVHFIRSDKKQACTMVSQEFIEEKCNRVSSDVNFVSSYQVIAGYNGNSSDSTGVVKVWDINSRKKTCYNKQLISSSVSCLDVSHDEKWITCGTTAGLEDREGDGSMHIWDMLSQTTLCAFTGEKDINIISISPNDQYIALGGMMNTVYVYDKRYLNQSLHELKHENPNDGLLHDGIMSLQWIPDSNILVSGGNDNCIRIWNVTLASSNNMIYQFSHHDSPVTSIKITSDLNLMTVGVSSGKMYVYSSNEAFIQADIYNLNVILEIEL</sequence>
<evidence type="ECO:0000256" key="2">
    <source>
        <dbReference type="ARBA" id="ARBA00022737"/>
    </source>
</evidence>
<dbReference type="AlphaFoldDB" id="A0A9N9DFU7"/>
<dbReference type="InterPro" id="IPR036322">
    <property type="entry name" value="WD40_repeat_dom_sf"/>
</dbReference>
<dbReference type="SMART" id="SM00320">
    <property type="entry name" value="WD40"/>
    <property type="match status" value="5"/>
</dbReference>
<accession>A0A9N9DFU7</accession>
<dbReference type="SUPFAM" id="SSF82171">
    <property type="entry name" value="DPP6 N-terminal domain-like"/>
    <property type="match status" value="1"/>
</dbReference>
<protein>
    <submittedName>
        <fullName evidence="4">2804_t:CDS:1</fullName>
    </submittedName>
</protein>
<feature type="repeat" description="WD" evidence="3">
    <location>
        <begin position="778"/>
        <end position="804"/>
    </location>
</feature>
<name>A0A9N9DFU7_9GLOM</name>
<dbReference type="PANTHER" id="PTHR22847">
    <property type="entry name" value="WD40 REPEAT PROTEIN"/>
    <property type="match status" value="1"/>
</dbReference>
<dbReference type="InterPro" id="IPR019775">
    <property type="entry name" value="WD40_repeat_CS"/>
</dbReference>
<dbReference type="GO" id="GO:0048188">
    <property type="term" value="C:Set1C/COMPASS complex"/>
    <property type="evidence" value="ECO:0007669"/>
    <property type="project" value="TreeGrafter"/>
</dbReference>
<evidence type="ECO:0000313" key="4">
    <source>
        <dbReference type="EMBL" id="CAG8638652.1"/>
    </source>
</evidence>
<dbReference type="InterPro" id="IPR001680">
    <property type="entry name" value="WD40_rpt"/>
</dbReference>
<reference evidence="4" key="1">
    <citation type="submission" date="2021-06" db="EMBL/GenBank/DDBJ databases">
        <authorList>
            <person name="Kallberg Y."/>
            <person name="Tangrot J."/>
            <person name="Rosling A."/>
        </authorList>
    </citation>
    <scope>NUCLEOTIDE SEQUENCE</scope>
    <source>
        <strain evidence="4">FL966</strain>
    </source>
</reference>
<evidence type="ECO:0000256" key="3">
    <source>
        <dbReference type="PROSITE-ProRule" id="PRU00221"/>
    </source>
</evidence>
<dbReference type="Pfam" id="PF00400">
    <property type="entry name" value="WD40"/>
    <property type="match status" value="3"/>
</dbReference>
<dbReference type="OrthoDB" id="10248252at2759"/>